<feature type="transmembrane region" description="Helical" evidence="12">
    <location>
        <begin position="207"/>
        <end position="225"/>
    </location>
</feature>
<evidence type="ECO:0000256" key="11">
    <source>
        <dbReference type="ARBA" id="ARBA00023136"/>
    </source>
</evidence>
<evidence type="ECO:0000313" key="14">
    <source>
        <dbReference type="EMBL" id="SFS52175.1"/>
    </source>
</evidence>
<keyword evidence="8" id="KW-0560">Oxidoreductase</keyword>
<dbReference type="InterPro" id="IPR033885">
    <property type="entry name" value="AlkB/XylM"/>
</dbReference>
<keyword evidence="7 12" id="KW-1133">Transmembrane helix</keyword>
<name>A0A1I6QIK2_9FLAO</name>
<dbReference type="GO" id="GO:0004497">
    <property type="term" value="F:monooxygenase activity"/>
    <property type="evidence" value="ECO:0007669"/>
    <property type="project" value="UniProtKB-KW"/>
</dbReference>
<comment type="similarity">
    <text evidence="2">Belongs to the fatty acid desaturase type 1 family. AlkB subfamily.</text>
</comment>
<evidence type="ECO:0000256" key="3">
    <source>
        <dbReference type="ARBA" id="ARBA00022475"/>
    </source>
</evidence>
<evidence type="ECO:0000256" key="5">
    <source>
        <dbReference type="ARBA" id="ARBA00022692"/>
    </source>
</evidence>
<evidence type="ECO:0000256" key="9">
    <source>
        <dbReference type="ARBA" id="ARBA00023004"/>
    </source>
</evidence>
<keyword evidence="10 14" id="KW-0503">Monooxygenase</keyword>
<keyword evidence="15" id="KW-1185">Reference proteome</keyword>
<keyword evidence="9" id="KW-0408">Iron</keyword>
<dbReference type="RefSeq" id="WP_090225095.1">
    <property type="nucleotide sequence ID" value="NZ_FOZP01000004.1"/>
</dbReference>
<feature type="transmembrane region" description="Helical" evidence="12">
    <location>
        <begin position="65"/>
        <end position="86"/>
    </location>
</feature>
<feature type="transmembrane region" description="Helical" evidence="12">
    <location>
        <begin position="25"/>
        <end position="45"/>
    </location>
</feature>
<dbReference type="CDD" id="cd03512">
    <property type="entry name" value="Alkane-hydroxylase"/>
    <property type="match status" value="1"/>
</dbReference>
<evidence type="ECO:0000256" key="2">
    <source>
        <dbReference type="ARBA" id="ARBA00010823"/>
    </source>
</evidence>
<proteinExistence type="inferred from homology"/>
<dbReference type="PANTHER" id="PTHR38674">
    <property type="entry name" value="ALKANE 1-MONOOXYGENASE 1"/>
    <property type="match status" value="1"/>
</dbReference>
<evidence type="ECO:0000256" key="12">
    <source>
        <dbReference type="SAM" id="Phobius"/>
    </source>
</evidence>
<gene>
    <name evidence="14" type="ORF">SAMN04488006_1803</name>
</gene>
<dbReference type="EMBL" id="FOZP01000004">
    <property type="protein sequence ID" value="SFS52175.1"/>
    <property type="molecule type" value="Genomic_DNA"/>
</dbReference>
<dbReference type="GO" id="GO:0005886">
    <property type="term" value="C:plasma membrane"/>
    <property type="evidence" value="ECO:0007669"/>
    <property type="project" value="UniProtKB-SubCell"/>
</dbReference>
<evidence type="ECO:0000256" key="7">
    <source>
        <dbReference type="ARBA" id="ARBA00022989"/>
    </source>
</evidence>
<evidence type="ECO:0000256" key="1">
    <source>
        <dbReference type="ARBA" id="ARBA00004429"/>
    </source>
</evidence>
<evidence type="ECO:0000313" key="15">
    <source>
        <dbReference type="Proteomes" id="UP000199312"/>
    </source>
</evidence>
<evidence type="ECO:0000256" key="4">
    <source>
        <dbReference type="ARBA" id="ARBA00022519"/>
    </source>
</evidence>
<reference evidence="15" key="1">
    <citation type="submission" date="2016-10" db="EMBL/GenBank/DDBJ databases">
        <authorList>
            <person name="Varghese N."/>
            <person name="Submissions S."/>
        </authorList>
    </citation>
    <scope>NUCLEOTIDE SEQUENCE [LARGE SCALE GENOMIC DNA]</scope>
    <source>
        <strain evidence="15">DSM 24450</strain>
    </source>
</reference>
<evidence type="ECO:0000256" key="6">
    <source>
        <dbReference type="ARBA" id="ARBA00022723"/>
    </source>
</evidence>
<comment type="subcellular location">
    <subcellularLocation>
        <location evidence="1">Cell inner membrane</location>
        <topology evidence="1">Multi-pass membrane protein</topology>
    </subcellularLocation>
</comment>
<feature type="transmembrane region" description="Helical" evidence="12">
    <location>
        <begin position="230"/>
        <end position="250"/>
    </location>
</feature>
<accession>A0A1I6QIK2</accession>
<dbReference type="STRING" id="593133.SAMN04488006_1803"/>
<dbReference type="OrthoDB" id="4759734at2"/>
<dbReference type="GO" id="GO:0046872">
    <property type="term" value="F:metal ion binding"/>
    <property type="evidence" value="ECO:0007669"/>
    <property type="project" value="UniProtKB-KW"/>
</dbReference>
<evidence type="ECO:0000256" key="10">
    <source>
        <dbReference type="ARBA" id="ARBA00023033"/>
    </source>
</evidence>
<keyword evidence="11 12" id="KW-0472">Membrane</keyword>
<dbReference type="PANTHER" id="PTHR38674:SF1">
    <property type="entry name" value="ALKANE 1-MONOOXYGENASE 1"/>
    <property type="match status" value="1"/>
</dbReference>
<protein>
    <submittedName>
        <fullName evidence="14">Alkane 1-monooxygenase</fullName>
    </submittedName>
</protein>
<organism evidence="14 15">
    <name type="scientific">Lutibacter maritimus</name>
    <dbReference type="NCBI Taxonomy" id="593133"/>
    <lineage>
        <taxon>Bacteria</taxon>
        <taxon>Pseudomonadati</taxon>
        <taxon>Bacteroidota</taxon>
        <taxon>Flavobacteriia</taxon>
        <taxon>Flavobacteriales</taxon>
        <taxon>Flavobacteriaceae</taxon>
        <taxon>Lutibacter</taxon>
    </lineage>
</organism>
<dbReference type="Proteomes" id="UP000199312">
    <property type="component" value="Unassembled WGS sequence"/>
</dbReference>
<dbReference type="GO" id="GO:0006629">
    <property type="term" value="P:lipid metabolic process"/>
    <property type="evidence" value="ECO:0007669"/>
    <property type="project" value="InterPro"/>
</dbReference>
<keyword evidence="3" id="KW-1003">Cell membrane</keyword>
<feature type="domain" description="Fatty acid desaturase" evidence="13">
    <location>
        <begin position="104"/>
        <end position="307"/>
    </location>
</feature>
<evidence type="ECO:0000259" key="13">
    <source>
        <dbReference type="Pfam" id="PF00487"/>
    </source>
</evidence>
<feature type="transmembrane region" description="Helical" evidence="12">
    <location>
        <begin position="98"/>
        <end position="116"/>
    </location>
</feature>
<evidence type="ECO:0000256" key="8">
    <source>
        <dbReference type="ARBA" id="ARBA00023002"/>
    </source>
</evidence>
<keyword evidence="5 12" id="KW-0812">Transmembrane</keyword>
<dbReference type="AlphaFoldDB" id="A0A1I6QIK2"/>
<keyword evidence="6" id="KW-0479">Metal-binding</keyword>
<dbReference type="InterPro" id="IPR005804">
    <property type="entry name" value="FA_desaturase_dom"/>
</dbReference>
<dbReference type="Pfam" id="PF00487">
    <property type="entry name" value="FA_desaturase"/>
    <property type="match status" value="1"/>
</dbReference>
<keyword evidence="4" id="KW-0997">Cell inner membrane</keyword>
<sequence>MGKFKYLSAYILASTIYISFTSFGIWTYLPVIFSFGFIPLFELFFKPNETNFSDEEKKNAKSDNYYKFVLYSIIPIQLGLVILFLISFQENLLLTEQIGRIASLGILCGIFGINVGHELGHSNKRFEQFLGEILLLTSLENHFLPYHNSGHHYNVATPKDPATARKGEILYLFWFRSQIGSYIQAWQLENERLTKKGSSALSFYNKMIVYTLAQIILLLSIYFIFNFQTLIAFIIGAIVGILLLETVNYIEHYALLRNKNESGNYERVKPHHSWNSNHIIGRTILFELSRHSDHHYKASKPYQLLDYIPKSPQMITGYPGMMLLALIPPLWFKVMHKRLKQFQQTINKI</sequence>